<dbReference type="InterPro" id="IPR000477">
    <property type="entry name" value="RT_dom"/>
</dbReference>
<dbReference type="Proteomes" id="UP000274033">
    <property type="component" value="Unassembled WGS sequence"/>
</dbReference>
<comment type="caution">
    <text evidence="2">The sequence shown here is derived from an EMBL/GenBank/DDBJ whole genome shotgun (WGS) entry which is preliminary data.</text>
</comment>
<accession>A0A3N9UBG0</accession>
<dbReference type="PROSITE" id="PS50878">
    <property type="entry name" value="RT_POL"/>
    <property type="match status" value="1"/>
</dbReference>
<proteinExistence type="predicted"/>
<dbReference type="InterPro" id="IPR003615">
    <property type="entry name" value="HNH_nuc"/>
</dbReference>
<keyword evidence="2" id="KW-0548">Nucleotidyltransferase</keyword>
<dbReference type="AlphaFoldDB" id="A0A3N9UBG0"/>
<dbReference type="EMBL" id="RRCT01000015">
    <property type="protein sequence ID" value="RQW73804.1"/>
    <property type="molecule type" value="Genomic_DNA"/>
</dbReference>
<evidence type="ECO:0000313" key="2">
    <source>
        <dbReference type="EMBL" id="RQW73804.1"/>
    </source>
</evidence>
<evidence type="ECO:0000313" key="3">
    <source>
        <dbReference type="Proteomes" id="UP000274033"/>
    </source>
</evidence>
<dbReference type="GO" id="GO:0003964">
    <property type="term" value="F:RNA-directed DNA polymerase activity"/>
    <property type="evidence" value="ECO:0007669"/>
    <property type="project" value="UniProtKB-KW"/>
</dbReference>
<protein>
    <submittedName>
        <fullName evidence="2">Group II intron reverse transcriptase/maturase</fullName>
        <ecNumber evidence="2">2.7.7.49</ecNumber>
    </submittedName>
</protein>
<keyword evidence="2" id="KW-0808">Transferase</keyword>
<dbReference type="SUPFAM" id="SSF56672">
    <property type="entry name" value="DNA/RNA polymerases"/>
    <property type="match status" value="1"/>
</dbReference>
<evidence type="ECO:0000259" key="1">
    <source>
        <dbReference type="PROSITE" id="PS50878"/>
    </source>
</evidence>
<name>A0A3N9UBG0_9BACI</name>
<dbReference type="Pfam" id="PF00078">
    <property type="entry name" value="RVT_1"/>
    <property type="match status" value="1"/>
</dbReference>
<dbReference type="InterPro" id="IPR051083">
    <property type="entry name" value="GrpII_Intron_Splice-Mob/Def"/>
</dbReference>
<keyword evidence="2" id="KW-0695">RNA-directed DNA polymerase</keyword>
<dbReference type="CDD" id="cd00085">
    <property type="entry name" value="HNHc"/>
    <property type="match status" value="1"/>
</dbReference>
<dbReference type="OrthoDB" id="9793236at2"/>
<keyword evidence="3" id="KW-1185">Reference proteome</keyword>
<reference evidence="2 3" key="1">
    <citation type="journal article" date="2013" name="J. Microbiol.">
        <title>Lysinibacillus chungkukjangi sp. nov., isolated from Chungkukjang, Korean fermented soybean food.</title>
        <authorList>
            <person name="Kim S.J."/>
            <person name="Jang Y.H."/>
            <person name="Hamada M."/>
            <person name="Ahn J.H."/>
            <person name="Weon H.Y."/>
            <person name="Suzuki K."/>
            <person name="Whang K.S."/>
            <person name="Kwon S.W."/>
        </authorList>
    </citation>
    <scope>NUCLEOTIDE SEQUENCE [LARGE SCALE GENOMIC DNA]</scope>
    <source>
        <strain evidence="2 3">MCCC 1A12701</strain>
    </source>
</reference>
<dbReference type="InterPro" id="IPR043502">
    <property type="entry name" value="DNA/RNA_pol_sf"/>
</dbReference>
<dbReference type="PANTHER" id="PTHR34047:SF8">
    <property type="entry name" value="PROTEIN YKFC"/>
    <property type="match status" value="1"/>
</dbReference>
<gene>
    <name evidence="2" type="primary">ltrA</name>
    <name evidence="2" type="ORF">EBB45_14610</name>
</gene>
<dbReference type="InterPro" id="IPR030931">
    <property type="entry name" value="Group_II_RT_mat"/>
</dbReference>
<organism evidence="2 3">
    <name type="scientific">Lysinibacillus composti</name>
    <dbReference type="NCBI Taxonomy" id="720633"/>
    <lineage>
        <taxon>Bacteria</taxon>
        <taxon>Bacillati</taxon>
        <taxon>Bacillota</taxon>
        <taxon>Bacilli</taxon>
        <taxon>Bacillales</taxon>
        <taxon>Bacillaceae</taxon>
        <taxon>Lysinibacillus</taxon>
    </lineage>
</organism>
<dbReference type="PANTHER" id="PTHR34047">
    <property type="entry name" value="NUCLEAR INTRON MATURASE 1, MITOCHONDRIAL-RELATED"/>
    <property type="match status" value="1"/>
</dbReference>
<dbReference type="CDD" id="cd01651">
    <property type="entry name" value="RT_G2_intron"/>
    <property type="match status" value="1"/>
</dbReference>
<dbReference type="NCBIfam" id="TIGR04416">
    <property type="entry name" value="group_II_RT_mat"/>
    <property type="match status" value="1"/>
</dbReference>
<sequence length="625" mass="73148">MSQKLNQPENENELRIILDSLYSQTKELINQGDIPRFKGLFEVASSKTAIISAIHKVKANKGSKTAGSDNIVIEDILTKDLEEVVRLVQLTMNNYQPKEVRRIYIPKHGKKEMRPLGIPTILDRIIQECIRLTIDPIMEAQFFKHSYGFRPMRDAKQAIERVVFLCNRTNNNWVVEGDIKGFFDYVNHNILLKQLWHMGIRDRRILMIIKEMLKAGILNEIKRNELGTPQGGIISPLLSNVYLHKLDQWVAREWEEKTLRNGTTSSISRFSSLRNYSTISKPAFFIRYADDWILFTNSKENAEKWKYKISKYLKENLKLELSEEKTLITNIKKRPIHFLGFKVKKIPKGKGFIGYSYPDENKLKLKFSELTKEIRKLKYCTDTGWLLNDINLLNSKIRGIINYYNSATGINLVMRKFRENLKYSSYKALKKYGGKWIPANQCQNLKSFYPERMEQVPAIQYKNEWIGIISLGFATWLKYPKKNQEETPYTIIGRELYYKRSKKKPLLVRCEALLNENHLALILGGFKPKLYNFEYFMNRCYAFNRDKGKCTICRIELTGYGDTHTHHIDNTLPLNQANKVSNLSTICINCHKLIHSKELKTDDILFLNKVSLVKLKKFRETIREK</sequence>
<dbReference type="EC" id="2.7.7.49" evidence="2"/>
<dbReference type="RefSeq" id="WP_124766012.1">
    <property type="nucleotide sequence ID" value="NZ_JAFBDY010000027.1"/>
</dbReference>
<feature type="domain" description="Reverse transcriptase" evidence="1">
    <location>
        <begin position="86"/>
        <end position="343"/>
    </location>
</feature>